<gene>
    <name evidence="2" type="ORF">G2W53_009044</name>
</gene>
<dbReference type="SUPFAM" id="SSF46565">
    <property type="entry name" value="Chaperone J-domain"/>
    <property type="match status" value="1"/>
</dbReference>
<comment type="caution">
    <text evidence="2">The sequence shown here is derived from an EMBL/GenBank/DDBJ whole genome shotgun (WGS) entry which is preliminary data.</text>
</comment>
<dbReference type="PANTHER" id="PTHR45376:SF5">
    <property type="entry name" value="CHAPERONE DNAJ-DOMAIN SUPERFAMILY PROTEIN"/>
    <property type="match status" value="1"/>
</dbReference>
<keyword evidence="3" id="KW-1185">Reference proteome</keyword>
<feature type="domain" description="J" evidence="1">
    <location>
        <begin position="249"/>
        <end position="303"/>
    </location>
</feature>
<dbReference type="Gene3D" id="1.10.287.110">
    <property type="entry name" value="DnaJ domain"/>
    <property type="match status" value="1"/>
</dbReference>
<dbReference type="CDD" id="cd06257">
    <property type="entry name" value="DnaJ"/>
    <property type="match status" value="1"/>
</dbReference>
<dbReference type="InterPro" id="IPR001623">
    <property type="entry name" value="DnaJ_domain"/>
</dbReference>
<name>A0A834WWQ2_9FABA</name>
<protein>
    <submittedName>
        <fullName evidence="2">Chaperone protein like</fullName>
    </submittedName>
</protein>
<dbReference type="Pfam" id="PF00226">
    <property type="entry name" value="DnaJ"/>
    <property type="match status" value="1"/>
</dbReference>
<dbReference type="InterPro" id="IPR036869">
    <property type="entry name" value="J_dom_sf"/>
</dbReference>
<evidence type="ECO:0000313" key="3">
    <source>
        <dbReference type="Proteomes" id="UP000634136"/>
    </source>
</evidence>
<dbReference type="Proteomes" id="UP000634136">
    <property type="component" value="Unassembled WGS sequence"/>
</dbReference>
<accession>A0A834WWQ2</accession>
<dbReference type="OrthoDB" id="10250354at2759"/>
<evidence type="ECO:0000259" key="1">
    <source>
        <dbReference type="SMART" id="SM00271"/>
    </source>
</evidence>
<dbReference type="AlphaFoldDB" id="A0A834WWQ2"/>
<proteinExistence type="predicted"/>
<evidence type="ECO:0000313" key="2">
    <source>
        <dbReference type="EMBL" id="KAF7834185.1"/>
    </source>
</evidence>
<dbReference type="EMBL" id="JAAIUW010000004">
    <property type="protein sequence ID" value="KAF7834185.1"/>
    <property type="molecule type" value="Genomic_DNA"/>
</dbReference>
<dbReference type="PANTHER" id="PTHR45376">
    <property type="entry name" value="CHAPERONE DNAJ-DOMAIN SUPERFAMILY PROTEIN-RELATED"/>
    <property type="match status" value="1"/>
</dbReference>
<organism evidence="2 3">
    <name type="scientific">Senna tora</name>
    <dbReference type="NCBI Taxonomy" id="362788"/>
    <lineage>
        <taxon>Eukaryota</taxon>
        <taxon>Viridiplantae</taxon>
        <taxon>Streptophyta</taxon>
        <taxon>Embryophyta</taxon>
        <taxon>Tracheophyta</taxon>
        <taxon>Spermatophyta</taxon>
        <taxon>Magnoliopsida</taxon>
        <taxon>eudicotyledons</taxon>
        <taxon>Gunneridae</taxon>
        <taxon>Pentapetalae</taxon>
        <taxon>rosids</taxon>
        <taxon>fabids</taxon>
        <taxon>Fabales</taxon>
        <taxon>Fabaceae</taxon>
        <taxon>Caesalpinioideae</taxon>
        <taxon>Cassia clade</taxon>
        <taxon>Senna</taxon>
    </lineage>
</organism>
<reference evidence="2" key="1">
    <citation type="submission" date="2020-09" db="EMBL/GenBank/DDBJ databases">
        <title>Genome-Enabled Discovery of Anthraquinone Biosynthesis in Senna tora.</title>
        <authorList>
            <person name="Kang S.-H."/>
            <person name="Pandey R.P."/>
            <person name="Lee C.-M."/>
            <person name="Sim J.-S."/>
            <person name="Jeong J.-T."/>
            <person name="Choi B.-S."/>
            <person name="Jung M."/>
            <person name="Ginzburg D."/>
            <person name="Zhao K."/>
            <person name="Won S.Y."/>
            <person name="Oh T.-J."/>
            <person name="Yu Y."/>
            <person name="Kim N.-H."/>
            <person name="Lee O.R."/>
            <person name="Lee T.-H."/>
            <person name="Bashyal P."/>
            <person name="Kim T.-S."/>
            <person name="Lee W.-H."/>
            <person name="Kawkins C."/>
            <person name="Kim C.-K."/>
            <person name="Kim J.S."/>
            <person name="Ahn B.O."/>
            <person name="Rhee S.Y."/>
            <person name="Sohng J.K."/>
        </authorList>
    </citation>
    <scope>NUCLEOTIDE SEQUENCE</scope>
    <source>
        <tissue evidence="2">Leaf</tissue>
    </source>
</reference>
<dbReference type="SMART" id="SM00271">
    <property type="entry name" value="DnaJ"/>
    <property type="match status" value="1"/>
</dbReference>
<sequence>MAHYSYGPLRKEPGRARASWWLGATRLWSACFRKRRRRNVVSSEERTQLFDRRLKAFASSPSIDMQVSRWRNVFSLKSYVIPSTIAPTNFSAFHSTPCCFEKWKNKWNSHIKGGQQPSKSYVKYVIRQKRADAKKALKNILYRSGSSKFPLERHGSLKEIKIMIQMAVTTNVKQSLASDLENRKRELSEKSKERLSARTLILIPRQRSKQRLVTNRTPGPLETHGGHLMRIQPLVLNGGSIHIQIGQTAEIEGPLKIEDVKNAFRLSAMKWHPDKHQGPSQAVAEEKFKVCVNAYKSLCNVLSPALVAVWHGELVASPLVLEAIDASEGASFEGRWLASSLRFSRNGVGLWCSEPVKLSPLGSLLGDDAVLAGGGGGDRSPPWICFLKSEWRKEGRVLLLPNPNSK</sequence>